<evidence type="ECO:0000256" key="1">
    <source>
        <dbReference type="ARBA" id="ARBA00009776"/>
    </source>
</evidence>
<dbReference type="RefSeq" id="WP_203706757.1">
    <property type="nucleotide sequence ID" value="NZ_BONC01000057.1"/>
</dbReference>
<evidence type="ECO:0000256" key="4">
    <source>
        <dbReference type="ARBA" id="ARBA00022840"/>
    </source>
</evidence>
<dbReference type="InterPro" id="IPR027417">
    <property type="entry name" value="P-loop_NTPase"/>
</dbReference>
<comment type="similarity">
    <text evidence="1">Belongs to the thymidylate kinase family.</text>
</comment>
<dbReference type="Pfam" id="PF02223">
    <property type="entry name" value="Thymidylate_kin"/>
    <property type="match status" value="1"/>
</dbReference>
<keyword evidence="4" id="KW-0067">ATP-binding</keyword>
<reference evidence="7 8" key="1">
    <citation type="submission" date="2021-01" db="EMBL/GenBank/DDBJ databases">
        <title>Whole genome shotgun sequence of Asanoa iriomotensis NBRC 100142.</title>
        <authorList>
            <person name="Komaki H."/>
            <person name="Tamura T."/>
        </authorList>
    </citation>
    <scope>NUCLEOTIDE SEQUENCE [LARGE SCALE GENOMIC DNA]</scope>
    <source>
        <strain evidence="7 8">NBRC 100142</strain>
    </source>
</reference>
<evidence type="ECO:0000256" key="5">
    <source>
        <dbReference type="SAM" id="MobiDB-lite"/>
    </source>
</evidence>
<sequence>MAVERLRTVALVGIDGSGKTTQANRLAAVLSDAGLPATYRQNAGGRAWFGHFARRFGLADGPALFGRRGMLLVESVLRWLAIARTHLRSRFARDLAVMDRHAVDQYVSIRAHAGGRGERFARLAYGLFAAPDVTVLLAVDPRDAYRRIEDRGTDHESLEYLAAADAAFRSLPESPGFVVVDAGGAPDEVTTAVLAALKPWLPPLHLPPDLDPDGDVTPARTPESPHRSSAPTRRSPGT</sequence>
<evidence type="ECO:0000313" key="7">
    <source>
        <dbReference type="EMBL" id="GIF59933.1"/>
    </source>
</evidence>
<dbReference type="Gene3D" id="3.40.50.300">
    <property type="entry name" value="P-loop containing nucleotide triphosphate hydrolases"/>
    <property type="match status" value="1"/>
</dbReference>
<evidence type="ECO:0000256" key="2">
    <source>
        <dbReference type="ARBA" id="ARBA00017144"/>
    </source>
</evidence>
<proteinExistence type="inferred from homology"/>
<evidence type="ECO:0000256" key="3">
    <source>
        <dbReference type="ARBA" id="ARBA00022741"/>
    </source>
</evidence>
<dbReference type="Proteomes" id="UP000624325">
    <property type="component" value="Unassembled WGS sequence"/>
</dbReference>
<feature type="compositionally biased region" description="Polar residues" evidence="5">
    <location>
        <begin position="227"/>
        <end position="238"/>
    </location>
</feature>
<name>A0ABQ4CAX9_9ACTN</name>
<dbReference type="PANTHER" id="PTHR10344">
    <property type="entry name" value="THYMIDYLATE KINASE"/>
    <property type="match status" value="1"/>
</dbReference>
<keyword evidence="8" id="KW-1185">Reference proteome</keyword>
<feature type="region of interest" description="Disordered" evidence="5">
    <location>
        <begin position="204"/>
        <end position="238"/>
    </location>
</feature>
<dbReference type="PANTHER" id="PTHR10344:SF4">
    <property type="entry name" value="UMP-CMP KINASE 2, MITOCHONDRIAL"/>
    <property type="match status" value="1"/>
</dbReference>
<comment type="caution">
    <text evidence="7">The sequence shown here is derived from an EMBL/GenBank/DDBJ whole genome shotgun (WGS) entry which is preliminary data.</text>
</comment>
<keyword evidence="3" id="KW-0547">Nucleotide-binding</keyword>
<organism evidence="7 8">
    <name type="scientific">Asanoa iriomotensis</name>
    <dbReference type="NCBI Taxonomy" id="234613"/>
    <lineage>
        <taxon>Bacteria</taxon>
        <taxon>Bacillati</taxon>
        <taxon>Actinomycetota</taxon>
        <taxon>Actinomycetes</taxon>
        <taxon>Micromonosporales</taxon>
        <taxon>Micromonosporaceae</taxon>
        <taxon>Asanoa</taxon>
    </lineage>
</organism>
<dbReference type="InterPro" id="IPR039430">
    <property type="entry name" value="Thymidylate_kin-like_dom"/>
</dbReference>
<feature type="domain" description="Thymidylate kinase-like" evidence="6">
    <location>
        <begin position="13"/>
        <end position="191"/>
    </location>
</feature>
<protein>
    <recommendedName>
        <fullName evidence="2">Thymidylate kinase</fullName>
    </recommendedName>
</protein>
<dbReference type="EMBL" id="BONC01000057">
    <property type="protein sequence ID" value="GIF59933.1"/>
    <property type="molecule type" value="Genomic_DNA"/>
</dbReference>
<evidence type="ECO:0000259" key="6">
    <source>
        <dbReference type="Pfam" id="PF02223"/>
    </source>
</evidence>
<gene>
    <name evidence="7" type="ORF">Air01nite_60280</name>
</gene>
<dbReference type="SUPFAM" id="SSF52540">
    <property type="entry name" value="P-loop containing nucleoside triphosphate hydrolases"/>
    <property type="match status" value="1"/>
</dbReference>
<evidence type="ECO:0000313" key="8">
    <source>
        <dbReference type="Proteomes" id="UP000624325"/>
    </source>
</evidence>
<accession>A0ABQ4CAX9</accession>